<dbReference type="KEGG" id="tsig:D6T69_00760"/>
<keyword evidence="2" id="KW-0472">Membrane</keyword>
<organism evidence="3 4">
    <name type="scientific">Tenacibaculum singaporense</name>
    <dbReference type="NCBI Taxonomy" id="2358479"/>
    <lineage>
        <taxon>Bacteria</taxon>
        <taxon>Pseudomonadati</taxon>
        <taxon>Bacteroidota</taxon>
        <taxon>Flavobacteriia</taxon>
        <taxon>Flavobacteriales</taxon>
        <taxon>Flavobacteriaceae</taxon>
        <taxon>Tenacibaculum</taxon>
    </lineage>
</organism>
<sequence>MIYKVLNLLALKINLTIKMKNNKPFFILMFITAFISSCSILKTAPYDQYSFQKTIEIKIDANQLIDKAENSYEENSKEIEKLQNEIAKIVEYEKYKPNNEITYKMWLLLANQDKNLLAGFLKRWKEKDKLSPFFITEAKKQITEAFNLLLEYESKKEPATKNKLLQLLSNN</sequence>
<dbReference type="EMBL" id="CP032548">
    <property type="protein sequence ID" value="AZJ34135.1"/>
    <property type="molecule type" value="Genomic_DNA"/>
</dbReference>
<gene>
    <name evidence="3" type="ORF">D6T69_00760</name>
</gene>
<evidence type="ECO:0000313" key="3">
    <source>
        <dbReference type="EMBL" id="AZJ34135.1"/>
    </source>
</evidence>
<keyword evidence="2" id="KW-0812">Transmembrane</keyword>
<dbReference type="Proteomes" id="UP000274593">
    <property type="component" value="Chromosome"/>
</dbReference>
<keyword evidence="1" id="KW-0175">Coiled coil</keyword>
<protein>
    <submittedName>
        <fullName evidence="3">Uncharacterized protein</fullName>
    </submittedName>
</protein>
<name>A0A3Q8RQ35_9FLAO</name>
<feature type="transmembrane region" description="Helical" evidence="2">
    <location>
        <begin position="25"/>
        <end position="44"/>
    </location>
</feature>
<accession>A0A3Q8RQ35</accession>
<feature type="coiled-coil region" evidence="1">
    <location>
        <begin position="58"/>
        <end position="92"/>
    </location>
</feature>
<dbReference type="AlphaFoldDB" id="A0A3Q8RQ35"/>
<reference evidence="3 4" key="1">
    <citation type="submission" date="2018-09" db="EMBL/GenBank/DDBJ databases">
        <title>Insights into the microbiota of Asian seabass (Lates calcarifer) with tenacibaculosis symptoms and description of sp. nov. Tenacibaculum singaporense.</title>
        <authorList>
            <person name="Miyake S."/>
            <person name="Soh M."/>
            <person name="Azman M.N."/>
            <person name="Ngoh S.Y."/>
            <person name="Orban L."/>
        </authorList>
    </citation>
    <scope>NUCLEOTIDE SEQUENCE [LARGE SCALE GENOMIC DNA]</scope>
    <source>
        <strain evidence="3 4">DSM 106434</strain>
    </source>
</reference>
<evidence type="ECO:0000256" key="2">
    <source>
        <dbReference type="SAM" id="Phobius"/>
    </source>
</evidence>
<keyword evidence="2" id="KW-1133">Transmembrane helix</keyword>
<keyword evidence="4" id="KW-1185">Reference proteome</keyword>
<proteinExistence type="predicted"/>
<evidence type="ECO:0000256" key="1">
    <source>
        <dbReference type="SAM" id="Coils"/>
    </source>
</evidence>
<evidence type="ECO:0000313" key="4">
    <source>
        <dbReference type="Proteomes" id="UP000274593"/>
    </source>
</evidence>